<organism evidence="2 3">
    <name type="scientific">Molorchus minor</name>
    <dbReference type="NCBI Taxonomy" id="1323400"/>
    <lineage>
        <taxon>Eukaryota</taxon>
        <taxon>Metazoa</taxon>
        <taxon>Ecdysozoa</taxon>
        <taxon>Arthropoda</taxon>
        <taxon>Hexapoda</taxon>
        <taxon>Insecta</taxon>
        <taxon>Pterygota</taxon>
        <taxon>Neoptera</taxon>
        <taxon>Endopterygota</taxon>
        <taxon>Coleoptera</taxon>
        <taxon>Polyphaga</taxon>
        <taxon>Cucujiformia</taxon>
        <taxon>Chrysomeloidea</taxon>
        <taxon>Cerambycidae</taxon>
        <taxon>Lamiinae</taxon>
        <taxon>Monochamini</taxon>
        <taxon>Molorchus</taxon>
    </lineage>
</organism>
<reference evidence="2" key="1">
    <citation type="journal article" date="2023" name="Insect Mol. Biol.">
        <title>Genome sequencing provides insights into the evolution of gene families encoding plant cell wall-degrading enzymes in longhorned beetles.</title>
        <authorList>
            <person name="Shin N.R."/>
            <person name="Okamura Y."/>
            <person name="Kirsch R."/>
            <person name="Pauchet Y."/>
        </authorList>
    </citation>
    <scope>NUCLEOTIDE SEQUENCE</scope>
    <source>
        <strain evidence="2">MMC_N1</strain>
    </source>
</reference>
<dbReference type="PANTHER" id="PTHR19446">
    <property type="entry name" value="REVERSE TRANSCRIPTASES"/>
    <property type="match status" value="1"/>
</dbReference>
<dbReference type="InterPro" id="IPR000477">
    <property type="entry name" value="RT_dom"/>
</dbReference>
<comment type="caution">
    <text evidence="2">The sequence shown here is derived from an EMBL/GenBank/DDBJ whole genome shotgun (WGS) entry which is preliminary data.</text>
</comment>
<proteinExistence type="predicted"/>
<name>A0ABQ9J1G7_9CUCU</name>
<protein>
    <recommendedName>
        <fullName evidence="1">Reverse transcriptase domain-containing protein</fullName>
    </recommendedName>
</protein>
<evidence type="ECO:0000313" key="2">
    <source>
        <dbReference type="EMBL" id="KAJ8971054.1"/>
    </source>
</evidence>
<sequence>MEDSLSHLYLERKAAGIPVRFRPNVLSMVGKQLERVIKERIEQELEEKGGLSEKQFGFRKGHSTIQAIDKIVGDARKCEKKWLALIAVDVENAFNSATWSIIIRELHGRGISKYLKTEAIILKGKRKREHLNFNLQGTRIIPRKHITYLGVVIDEKITFTEHIKHTSKKADSKIAALTRILPNIGGPSSLKREVLCGVIHSIIRYGAPVWYEVLEKRKYRNILSGVQRKALLRIASGYRTISTNALQVIVGIPPISLLAEERQRLFRIENSHLQATKQRERDKTLAKWQQGWESNTENAAWTRTLIKDLRKWIRCEHRNLDFFLTQFLSGHGAFRAYLKKMGLTEDEKCIYCGMQDTAEHAILTCDRWEIWRNELETVVGEKVDRNNVIETMQRNKEYWEKTRTFVGRVMQQKKGGNRVDRKWSGAMGKTRINTAMLLR</sequence>
<keyword evidence="3" id="KW-1185">Reference proteome</keyword>
<dbReference type="Pfam" id="PF00078">
    <property type="entry name" value="RVT_1"/>
    <property type="match status" value="1"/>
</dbReference>
<accession>A0ABQ9J1G7</accession>
<feature type="domain" description="Reverse transcriptase" evidence="1">
    <location>
        <begin position="20"/>
        <end position="128"/>
    </location>
</feature>
<dbReference type="EMBL" id="JAPWTJ010001531">
    <property type="protein sequence ID" value="KAJ8971054.1"/>
    <property type="molecule type" value="Genomic_DNA"/>
</dbReference>
<gene>
    <name evidence="2" type="ORF">NQ317_018317</name>
</gene>
<dbReference type="Proteomes" id="UP001162164">
    <property type="component" value="Unassembled WGS sequence"/>
</dbReference>
<evidence type="ECO:0000313" key="3">
    <source>
        <dbReference type="Proteomes" id="UP001162164"/>
    </source>
</evidence>
<evidence type="ECO:0000259" key="1">
    <source>
        <dbReference type="Pfam" id="PF00078"/>
    </source>
</evidence>